<protein>
    <recommendedName>
        <fullName evidence="4">Fluoride ion transporter CrcB</fullName>
    </recommendedName>
</protein>
<dbReference type="RefSeq" id="WP_343917495.1">
    <property type="nucleotide sequence ID" value="NZ_BAAAJT010000002.1"/>
</dbReference>
<name>A0ABW4TKH3_9ACTN</name>
<accession>A0ABW4TKH3</accession>
<evidence type="ECO:0008006" key="4">
    <source>
        <dbReference type="Google" id="ProtNLM"/>
    </source>
</evidence>
<evidence type="ECO:0000313" key="2">
    <source>
        <dbReference type="EMBL" id="MFD1946903.1"/>
    </source>
</evidence>
<feature type="transmembrane region" description="Helical" evidence="1">
    <location>
        <begin position="7"/>
        <end position="23"/>
    </location>
</feature>
<feature type="transmembrane region" description="Helical" evidence="1">
    <location>
        <begin position="60"/>
        <end position="82"/>
    </location>
</feature>
<proteinExistence type="predicted"/>
<comment type="caution">
    <text evidence="2">The sequence shown here is derived from an EMBL/GenBank/DDBJ whole genome shotgun (WGS) entry which is preliminary data.</text>
</comment>
<evidence type="ECO:0000313" key="3">
    <source>
        <dbReference type="Proteomes" id="UP001597351"/>
    </source>
</evidence>
<keyword evidence="1" id="KW-0812">Transmembrane</keyword>
<dbReference type="Proteomes" id="UP001597351">
    <property type="component" value="Unassembled WGS sequence"/>
</dbReference>
<keyword evidence="1" id="KW-0472">Membrane</keyword>
<reference evidence="3" key="1">
    <citation type="journal article" date="2019" name="Int. J. Syst. Evol. Microbiol.">
        <title>The Global Catalogue of Microorganisms (GCM) 10K type strain sequencing project: providing services to taxonomists for standard genome sequencing and annotation.</title>
        <authorList>
            <consortium name="The Broad Institute Genomics Platform"/>
            <consortium name="The Broad Institute Genome Sequencing Center for Infectious Disease"/>
            <person name="Wu L."/>
            <person name="Ma J."/>
        </authorList>
    </citation>
    <scope>NUCLEOTIDE SEQUENCE [LARGE SCALE GENOMIC DNA]</scope>
    <source>
        <strain evidence="3">CGMCC 1.12477</strain>
    </source>
</reference>
<keyword evidence="1" id="KW-1133">Transmembrane helix</keyword>
<gene>
    <name evidence="2" type="ORF">ACFSDE_08865</name>
</gene>
<evidence type="ECO:0000256" key="1">
    <source>
        <dbReference type="SAM" id="Phobius"/>
    </source>
</evidence>
<feature type="transmembrane region" description="Helical" evidence="1">
    <location>
        <begin position="94"/>
        <end position="115"/>
    </location>
</feature>
<feature type="transmembrane region" description="Helical" evidence="1">
    <location>
        <begin position="35"/>
        <end position="53"/>
    </location>
</feature>
<organism evidence="2 3">
    <name type="scientific">Nocardioides aestuarii</name>
    <dbReference type="NCBI Taxonomy" id="252231"/>
    <lineage>
        <taxon>Bacteria</taxon>
        <taxon>Bacillati</taxon>
        <taxon>Actinomycetota</taxon>
        <taxon>Actinomycetes</taxon>
        <taxon>Propionibacteriales</taxon>
        <taxon>Nocardioidaceae</taxon>
        <taxon>Nocardioides</taxon>
    </lineage>
</organism>
<keyword evidence="3" id="KW-1185">Reference proteome</keyword>
<sequence length="132" mass="13812">MTLRTTAAVAVVVSAAVHFWMWLDFAREDDVLGPSFLLNAVGGAVIAVLVLTWRHWLAGALAAGFGLSTLGAFVPATTVGFLGVEATWDGWEVWVAAASEVVAAVAGALLVAPLLSHRQSQHHPAVGDPHLH</sequence>
<dbReference type="EMBL" id="JBHUGD010000003">
    <property type="protein sequence ID" value="MFD1946903.1"/>
    <property type="molecule type" value="Genomic_DNA"/>
</dbReference>